<dbReference type="Proteomes" id="UP001210678">
    <property type="component" value="Unassembled WGS sequence"/>
</dbReference>
<organism evidence="2 3">
    <name type="scientific">Vibrio algarum</name>
    <dbReference type="NCBI Taxonomy" id="3020714"/>
    <lineage>
        <taxon>Bacteria</taxon>
        <taxon>Pseudomonadati</taxon>
        <taxon>Pseudomonadota</taxon>
        <taxon>Gammaproteobacteria</taxon>
        <taxon>Vibrionales</taxon>
        <taxon>Vibrionaceae</taxon>
        <taxon>Vibrio</taxon>
    </lineage>
</organism>
<keyword evidence="1" id="KW-1133">Transmembrane helix</keyword>
<dbReference type="EMBL" id="JAQLOI010000001">
    <property type="protein sequence ID" value="MDB1124811.1"/>
    <property type="molecule type" value="Genomic_DNA"/>
</dbReference>
<keyword evidence="1" id="KW-0812">Transmembrane</keyword>
<feature type="transmembrane region" description="Helical" evidence="1">
    <location>
        <begin position="47"/>
        <end position="69"/>
    </location>
</feature>
<gene>
    <name evidence="2" type="ORF">PGX00_14625</name>
</gene>
<sequence>MTASKIFLRDLLGLLLILSYISVVLAILLDVLALLTHFSHEDVIAHVFFYESLPLYICVVPVVAIGRYINRPNWVSAVLDYQLNMAKKSG</sequence>
<feature type="transmembrane region" description="Helical" evidence="1">
    <location>
        <begin position="12"/>
        <end position="35"/>
    </location>
</feature>
<reference evidence="2 3" key="1">
    <citation type="submission" date="2023-01" db="EMBL/GenBank/DDBJ databases">
        <title>Vibrio sp. KJ40-1 sp.nov, isolated from marine algae.</title>
        <authorList>
            <person name="Butt M."/>
            <person name="Kim J.M.J."/>
            <person name="Jeon C.O.C."/>
        </authorList>
    </citation>
    <scope>NUCLEOTIDE SEQUENCE [LARGE SCALE GENOMIC DNA]</scope>
    <source>
        <strain evidence="2 3">KJ40-1</strain>
    </source>
</reference>
<name>A0ABT4YTC1_9VIBR</name>
<evidence type="ECO:0000313" key="2">
    <source>
        <dbReference type="EMBL" id="MDB1124811.1"/>
    </source>
</evidence>
<evidence type="ECO:0000313" key="3">
    <source>
        <dbReference type="Proteomes" id="UP001210678"/>
    </source>
</evidence>
<accession>A0ABT4YTC1</accession>
<evidence type="ECO:0000256" key="1">
    <source>
        <dbReference type="SAM" id="Phobius"/>
    </source>
</evidence>
<keyword evidence="3" id="KW-1185">Reference proteome</keyword>
<keyword evidence="1" id="KW-0472">Membrane</keyword>
<proteinExistence type="predicted"/>
<dbReference type="RefSeq" id="WP_272137659.1">
    <property type="nucleotide sequence ID" value="NZ_JAQLOI010000001.1"/>
</dbReference>
<comment type="caution">
    <text evidence="2">The sequence shown here is derived from an EMBL/GenBank/DDBJ whole genome shotgun (WGS) entry which is preliminary data.</text>
</comment>
<protein>
    <submittedName>
        <fullName evidence="2">D-fructose-6-phosphate amidotransferase</fullName>
    </submittedName>
</protein>